<comment type="caution">
    <text evidence="2">The sequence shown here is derived from an EMBL/GenBank/DDBJ whole genome shotgun (WGS) entry which is preliminary data.</text>
</comment>
<feature type="region of interest" description="Disordered" evidence="1">
    <location>
        <begin position="111"/>
        <end position="132"/>
    </location>
</feature>
<reference evidence="2" key="2">
    <citation type="submission" date="2023-05" db="EMBL/GenBank/DDBJ databases">
        <authorList>
            <person name="Schelkunov M.I."/>
        </authorList>
    </citation>
    <scope>NUCLEOTIDE SEQUENCE</scope>
    <source>
        <strain evidence="2">Hsosn_3</strain>
        <tissue evidence="2">Leaf</tissue>
    </source>
</reference>
<feature type="compositionally biased region" description="Low complexity" evidence="1">
    <location>
        <begin position="120"/>
        <end position="132"/>
    </location>
</feature>
<gene>
    <name evidence="2" type="ORF">POM88_048816</name>
</gene>
<dbReference type="AlphaFoldDB" id="A0AAD8LYU1"/>
<proteinExistence type="predicted"/>
<dbReference type="Proteomes" id="UP001237642">
    <property type="component" value="Unassembled WGS sequence"/>
</dbReference>
<name>A0AAD8LYU1_9APIA</name>
<keyword evidence="3" id="KW-1185">Reference proteome</keyword>
<evidence type="ECO:0000313" key="2">
    <source>
        <dbReference type="EMBL" id="KAK1355560.1"/>
    </source>
</evidence>
<accession>A0AAD8LYU1</accession>
<reference evidence="2" key="1">
    <citation type="submission" date="2023-02" db="EMBL/GenBank/DDBJ databases">
        <title>Genome of toxic invasive species Heracleum sosnowskyi carries increased number of genes despite the absence of recent whole-genome duplications.</title>
        <authorList>
            <person name="Schelkunov M."/>
            <person name="Shtratnikova V."/>
            <person name="Makarenko M."/>
            <person name="Klepikova A."/>
            <person name="Omelchenko D."/>
            <person name="Novikova G."/>
            <person name="Obukhova E."/>
            <person name="Bogdanov V."/>
            <person name="Penin A."/>
            <person name="Logacheva M."/>
        </authorList>
    </citation>
    <scope>NUCLEOTIDE SEQUENCE</scope>
    <source>
        <strain evidence="2">Hsosn_3</strain>
        <tissue evidence="2">Leaf</tissue>
    </source>
</reference>
<evidence type="ECO:0000256" key="1">
    <source>
        <dbReference type="SAM" id="MobiDB-lite"/>
    </source>
</evidence>
<organism evidence="2 3">
    <name type="scientific">Heracleum sosnowskyi</name>
    <dbReference type="NCBI Taxonomy" id="360622"/>
    <lineage>
        <taxon>Eukaryota</taxon>
        <taxon>Viridiplantae</taxon>
        <taxon>Streptophyta</taxon>
        <taxon>Embryophyta</taxon>
        <taxon>Tracheophyta</taxon>
        <taxon>Spermatophyta</taxon>
        <taxon>Magnoliopsida</taxon>
        <taxon>eudicotyledons</taxon>
        <taxon>Gunneridae</taxon>
        <taxon>Pentapetalae</taxon>
        <taxon>asterids</taxon>
        <taxon>campanulids</taxon>
        <taxon>Apiales</taxon>
        <taxon>Apiaceae</taxon>
        <taxon>Apioideae</taxon>
        <taxon>apioid superclade</taxon>
        <taxon>Tordylieae</taxon>
        <taxon>Tordyliinae</taxon>
        <taxon>Heracleum</taxon>
    </lineage>
</organism>
<dbReference type="EMBL" id="JAUIZM010000011">
    <property type="protein sequence ID" value="KAK1355560.1"/>
    <property type="molecule type" value="Genomic_DNA"/>
</dbReference>
<sequence length="174" mass="18040">MQLQGISVKTKVAAFSISHSRYRKCLVTIPASEAFSSEGVSESDPHAPVHNLATPQVLSSPHSATLSAGARLIDATVPSVSYRSSHLSSADPSFSNPVFTDRVGVHLVGSSRAPQGIGGSTSSFGNGSAGSSSGIDDDAAGFVLIEKDDAKSKGTAQNKNFLAMIKASIRSFRF</sequence>
<protein>
    <submittedName>
        <fullName evidence="2">Uncharacterized protein</fullName>
    </submittedName>
</protein>
<evidence type="ECO:0000313" key="3">
    <source>
        <dbReference type="Proteomes" id="UP001237642"/>
    </source>
</evidence>